<dbReference type="EMBL" id="SSTD01010904">
    <property type="protein sequence ID" value="TYK11132.1"/>
    <property type="molecule type" value="Genomic_DNA"/>
</dbReference>
<accession>A0A5D3CIK3</accession>
<dbReference type="AlphaFoldDB" id="A0A5D3CIK3"/>
<evidence type="ECO:0000313" key="1">
    <source>
        <dbReference type="EMBL" id="TYK11132.1"/>
    </source>
</evidence>
<organism evidence="1 2">
    <name type="scientific">Cucumis melo var. makuwa</name>
    <name type="common">Oriental melon</name>
    <dbReference type="NCBI Taxonomy" id="1194695"/>
    <lineage>
        <taxon>Eukaryota</taxon>
        <taxon>Viridiplantae</taxon>
        <taxon>Streptophyta</taxon>
        <taxon>Embryophyta</taxon>
        <taxon>Tracheophyta</taxon>
        <taxon>Spermatophyta</taxon>
        <taxon>Magnoliopsida</taxon>
        <taxon>eudicotyledons</taxon>
        <taxon>Gunneridae</taxon>
        <taxon>Pentapetalae</taxon>
        <taxon>rosids</taxon>
        <taxon>fabids</taxon>
        <taxon>Cucurbitales</taxon>
        <taxon>Cucurbitaceae</taxon>
        <taxon>Benincaseae</taxon>
        <taxon>Cucumis</taxon>
    </lineage>
</organism>
<protein>
    <submittedName>
        <fullName evidence="1">Uncharacterized protein</fullName>
    </submittedName>
</protein>
<reference evidence="1 2" key="1">
    <citation type="submission" date="2019-08" db="EMBL/GenBank/DDBJ databases">
        <title>Draft genome sequences of two oriental melons (Cucumis melo L. var makuwa).</title>
        <authorList>
            <person name="Kwon S.-Y."/>
        </authorList>
    </citation>
    <scope>NUCLEOTIDE SEQUENCE [LARGE SCALE GENOMIC DNA]</scope>
    <source>
        <strain evidence="2">cv. Chang Bougi</strain>
        <tissue evidence="1">Leaf</tissue>
    </source>
</reference>
<sequence>MIEEGRANHLLRKIDKRFNIERSKALEANIFIGTIDLVDAEKWLSLIEKCFGVMDCFKAKRVRLAMFFARKCRGLVDSPCRKGIGKPNSMFPCGIHT</sequence>
<dbReference type="Proteomes" id="UP000321947">
    <property type="component" value="Unassembled WGS sequence"/>
</dbReference>
<proteinExistence type="predicted"/>
<name>A0A5D3CIK3_CUCMM</name>
<gene>
    <name evidence="1" type="ORF">E5676_scaffold66G00380</name>
</gene>
<comment type="caution">
    <text evidence="1">The sequence shown here is derived from an EMBL/GenBank/DDBJ whole genome shotgun (WGS) entry which is preliminary data.</text>
</comment>
<evidence type="ECO:0000313" key="2">
    <source>
        <dbReference type="Proteomes" id="UP000321947"/>
    </source>
</evidence>